<proteinExistence type="predicted"/>
<dbReference type="GO" id="GO:0006259">
    <property type="term" value="P:DNA metabolic process"/>
    <property type="evidence" value="ECO:0007669"/>
    <property type="project" value="InterPro"/>
</dbReference>
<keyword evidence="2" id="KW-1185">Reference proteome</keyword>
<dbReference type="EMBL" id="FOBF01000002">
    <property type="protein sequence ID" value="SEK61778.1"/>
    <property type="molecule type" value="Genomic_DNA"/>
</dbReference>
<evidence type="ECO:0000313" key="2">
    <source>
        <dbReference type="Proteomes" id="UP000198953"/>
    </source>
</evidence>
<sequence>MWNGREGRTDATMTIGYRGYVALGYRDPAVQAIAAHCVYTNDTFKDVLHGARGTVEHTMAEGDRGLPEKYYGARRLAAHHRRGHRRRRVREDIDPTVDPVTARCTRTGPTGQYVT</sequence>
<name>A0A1H7IH98_9ACTN</name>
<evidence type="ECO:0000313" key="1">
    <source>
        <dbReference type="EMBL" id="SEK61778.1"/>
    </source>
</evidence>
<gene>
    <name evidence="1" type="ORF">SAMN05660976_00804</name>
</gene>
<dbReference type="AlphaFoldDB" id="A0A1H7IH98"/>
<dbReference type="Proteomes" id="UP000198953">
    <property type="component" value="Unassembled WGS sequence"/>
</dbReference>
<protein>
    <submittedName>
        <fullName evidence="1">RecT family protein</fullName>
    </submittedName>
</protein>
<reference evidence="1 2" key="1">
    <citation type="submission" date="2016-10" db="EMBL/GenBank/DDBJ databases">
        <authorList>
            <person name="de Groot N.N."/>
        </authorList>
    </citation>
    <scope>NUCLEOTIDE SEQUENCE [LARGE SCALE GENOMIC DNA]</scope>
    <source>
        <strain evidence="1 2">DSM 43357</strain>
    </source>
</reference>
<dbReference type="GO" id="GO:0003677">
    <property type="term" value="F:DNA binding"/>
    <property type="evidence" value="ECO:0007669"/>
    <property type="project" value="InterPro"/>
</dbReference>
<accession>A0A1H7IH98</accession>
<organism evidence="1 2">
    <name type="scientific">Nonomuraea pusilla</name>
    <dbReference type="NCBI Taxonomy" id="46177"/>
    <lineage>
        <taxon>Bacteria</taxon>
        <taxon>Bacillati</taxon>
        <taxon>Actinomycetota</taxon>
        <taxon>Actinomycetes</taxon>
        <taxon>Streptosporangiales</taxon>
        <taxon>Streptosporangiaceae</taxon>
        <taxon>Nonomuraea</taxon>
    </lineage>
</organism>